<keyword evidence="10" id="KW-0234">DNA repair</keyword>
<dbReference type="SMART" id="SM01232">
    <property type="entry name" value="H2TH"/>
    <property type="match status" value="1"/>
</dbReference>
<dbReference type="EC" id="4.2.99.18" evidence="3"/>
<evidence type="ECO:0000256" key="6">
    <source>
        <dbReference type="ARBA" id="ARBA00022771"/>
    </source>
</evidence>
<dbReference type="PANTHER" id="PTHR42697">
    <property type="entry name" value="ENDONUCLEASE 8"/>
    <property type="match status" value="1"/>
</dbReference>
<dbReference type="InterPro" id="IPR035937">
    <property type="entry name" value="FPG_N"/>
</dbReference>
<dbReference type="PANTHER" id="PTHR42697:SF1">
    <property type="entry name" value="ENDONUCLEASE 8"/>
    <property type="match status" value="1"/>
</dbReference>
<keyword evidence="11 18" id="KW-0456">Lyase</keyword>
<dbReference type="SUPFAM" id="SSF57716">
    <property type="entry name" value="Glucocorticoid receptor-like (DNA-binding domain)"/>
    <property type="match status" value="1"/>
</dbReference>
<name>A0ABU2BR99_9ACTN</name>
<dbReference type="PROSITE" id="PS51066">
    <property type="entry name" value="ZF_FPG_2"/>
    <property type="match status" value="1"/>
</dbReference>
<keyword evidence="6 15" id="KW-0863">Zinc-finger</keyword>
<evidence type="ECO:0000256" key="2">
    <source>
        <dbReference type="ARBA" id="ARBA00009409"/>
    </source>
</evidence>
<keyword evidence="7 18" id="KW-0378">Hydrolase</keyword>
<keyword evidence="8" id="KW-0862">Zinc</keyword>
<keyword evidence="9" id="KW-0238">DNA-binding</keyword>
<dbReference type="PROSITE" id="PS01242">
    <property type="entry name" value="ZF_FPG_1"/>
    <property type="match status" value="1"/>
</dbReference>
<dbReference type="SUPFAM" id="SSF81624">
    <property type="entry name" value="N-terminal domain of MutM-like DNA repair proteins"/>
    <property type="match status" value="1"/>
</dbReference>
<evidence type="ECO:0000256" key="13">
    <source>
        <dbReference type="ARBA" id="ARBA00023295"/>
    </source>
</evidence>
<dbReference type="InterPro" id="IPR044090">
    <property type="entry name" value="Nei2_N"/>
</dbReference>
<comment type="caution">
    <text evidence="18">The sequence shown here is derived from an EMBL/GenBank/DDBJ whole genome shotgun (WGS) entry which is preliminary data.</text>
</comment>
<evidence type="ECO:0000256" key="15">
    <source>
        <dbReference type="PROSITE-ProRule" id="PRU00391"/>
    </source>
</evidence>
<dbReference type="InterPro" id="IPR010979">
    <property type="entry name" value="Ribosomal_uS13-like_H2TH"/>
</dbReference>
<dbReference type="GO" id="GO:0140078">
    <property type="term" value="F:class I DNA-(apurinic or apyrimidinic site) endonuclease activity"/>
    <property type="evidence" value="ECO:0007669"/>
    <property type="project" value="UniProtKB-EC"/>
</dbReference>
<dbReference type="InterPro" id="IPR015887">
    <property type="entry name" value="DNA_glyclase_Znf_dom_DNA_BS"/>
</dbReference>
<evidence type="ECO:0000313" key="18">
    <source>
        <dbReference type="EMBL" id="MDR7360509.1"/>
    </source>
</evidence>
<evidence type="ECO:0000256" key="3">
    <source>
        <dbReference type="ARBA" id="ARBA00012720"/>
    </source>
</evidence>
<evidence type="ECO:0000256" key="12">
    <source>
        <dbReference type="ARBA" id="ARBA00023268"/>
    </source>
</evidence>
<feature type="domain" description="FPG-type" evidence="16">
    <location>
        <begin position="221"/>
        <end position="255"/>
    </location>
</feature>
<dbReference type="Pfam" id="PF06827">
    <property type="entry name" value="zf-FPG_IleRS"/>
    <property type="match status" value="1"/>
</dbReference>
<evidence type="ECO:0000259" key="17">
    <source>
        <dbReference type="PROSITE" id="PS51068"/>
    </source>
</evidence>
<dbReference type="InterPro" id="IPR010663">
    <property type="entry name" value="Znf_FPG/IleRS"/>
</dbReference>
<dbReference type="GO" id="GO:0016798">
    <property type="term" value="F:hydrolase activity, acting on glycosyl bonds"/>
    <property type="evidence" value="ECO:0007669"/>
    <property type="project" value="UniProtKB-KW"/>
</dbReference>
<keyword evidence="19" id="KW-1185">Reference proteome</keyword>
<evidence type="ECO:0000256" key="1">
    <source>
        <dbReference type="ARBA" id="ARBA00001947"/>
    </source>
</evidence>
<reference evidence="18 19" key="1">
    <citation type="submission" date="2023-07" db="EMBL/GenBank/DDBJ databases">
        <title>Sequencing the genomes of 1000 actinobacteria strains.</title>
        <authorList>
            <person name="Klenk H.-P."/>
        </authorList>
    </citation>
    <scope>NUCLEOTIDE SEQUENCE [LARGE SCALE GENOMIC DNA]</scope>
    <source>
        <strain evidence="18 19">DSM 19426</strain>
    </source>
</reference>
<dbReference type="Gene3D" id="3.20.190.10">
    <property type="entry name" value="MutM-like, N-terminal"/>
    <property type="match status" value="1"/>
</dbReference>
<protein>
    <recommendedName>
        <fullName evidence="3">DNA-(apurinic or apyrimidinic site) lyase</fullName>
        <ecNumber evidence="3">4.2.99.18</ecNumber>
    </recommendedName>
</protein>
<dbReference type="EMBL" id="JAVDYG010000001">
    <property type="protein sequence ID" value="MDR7360509.1"/>
    <property type="molecule type" value="Genomic_DNA"/>
</dbReference>
<comment type="catalytic activity">
    <reaction evidence="14">
        <text>2'-deoxyribonucleotide-(2'-deoxyribose 5'-phosphate)-2'-deoxyribonucleotide-DNA = a 3'-end 2'-deoxyribonucleotide-(2,3-dehydro-2,3-deoxyribose 5'-phosphate)-DNA + a 5'-end 5'-phospho-2'-deoxyribonucleoside-DNA + H(+)</text>
        <dbReference type="Rhea" id="RHEA:66592"/>
        <dbReference type="Rhea" id="RHEA-COMP:13180"/>
        <dbReference type="Rhea" id="RHEA-COMP:16897"/>
        <dbReference type="Rhea" id="RHEA-COMP:17067"/>
        <dbReference type="ChEBI" id="CHEBI:15378"/>
        <dbReference type="ChEBI" id="CHEBI:136412"/>
        <dbReference type="ChEBI" id="CHEBI:157695"/>
        <dbReference type="ChEBI" id="CHEBI:167181"/>
        <dbReference type="EC" id="4.2.99.18"/>
    </reaction>
</comment>
<dbReference type="RefSeq" id="WP_310297062.1">
    <property type="nucleotide sequence ID" value="NZ_BAAAPS010000006.1"/>
</dbReference>
<dbReference type="CDD" id="cd08971">
    <property type="entry name" value="AcNei2_N"/>
    <property type="match status" value="1"/>
</dbReference>
<evidence type="ECO:0000256" key="8">
    <source>
        <dbReference type="ARBA" id="ARBA00022833"/>
    </source>
</evidence>
<organism evidence="18 19">
    <name type="scientific">Nocardioides marmoribigeumensis</name>
    <dbReference type="NCBI Taxonomy" id="433649"/>
    <lineage>
        <taxon>Bacteria</taxon>
        <taxon>Bacillati</taxon>
        <taxon>Actinomycetota</taxon>
        <taxon>Actinomycetes</taxon>
        <taxon>Propionibacteriales</taxon>
        <taxon>Nocardioidaceae</taxon>
        <taxon>Nocardioides</taxon>
    </lineage>
</organism>
<keyword evidence="18" id="KW-0540">Nuclease</keyword>
<dbReference type="InterPro" id="IPR012319">
    <property type="entry name" value="FPG_cat"/>
</dbReference>
<evidence type="ECO:0000256" key="10">
    <source>
        <dbReference type="ARBA" id="ARBA00023204"/>
    </source>
</evidence>
<keyword evidence="5" id="KW-0227">DNA damage</keyword>
<dbReference type="SUPFAM" id="SSF46946">
    <property type="entry name" value="S13-like H2TH domain"/>
    <property type="match status" value="1"/>
</dbReference>
<dbReference type="PROSITE" id="PS51068">
    <property type="entry name" value="FPG_CAT"/>
    <property type="match status" value="1"/>
</dbReference>
<keyword evidence="4" id="KW-0479">Metal-binding</keyword>
<evidence type="ECO:0000313" key="19">
    <source>
        <dbReference type="Proteomes" id="UP001183648"/>
    </source>
</evidence>
<keyword evidence="18" id="KW-0255">Endonuclease</keyword>
<dbReference type="SMART" id="SM00898">
    <property type="entry name" value="Fapy_DNA_glyco"/>
    <property type="match status" value="1"/>
</dbReference>
<evidence type="ECO:0000256" key="14">
    <source>
        <dbReference type="ARBA" id="ARBA00044632"/>
    </source>
</evidence>
<evidence type="ECO:0000256" key="4">
    <source>
        <dbReference type="ARBA" id="ARBA00022723"/>
    </source>
</evidence>
<keyword evidence="12" id="KW-0511">Multifunctional enzyme</keyword>
<evidence type="ECO:0000259" key="16">
    <source>
        <dbReference type="PROSITE" id="PS51066"/>
    </source>
</evidence>
<dbReference type="InterPro" id="IPR015886">
    <property type="entry name" value="H2TH_FPG"/>
</dbReference>
<keyword evidence="13 18" id="KW-0326">Glycosidase</keyword>
<feature type="domain" description="Formamidopyrimidine-DNA glycosylase catalytic" evidence="17">
    <location>
        <begin position="2"/>
        <end position="102"/>
    </location>
</feature>
<evidence type="ECO:0000256" key="5">
    <source>
        <dbReference type="ARBA" id="ARBA00022763"/>
    </source>
</evidence>
<accession>A0ABU2BR99</accession>
<evidence type="ECO:0000256" key="7">
    <source>
        <dbReference type="ARBA" id="ARBA00022801"/>
    </source>
</evidence>
<comment type="cofactor">
    <cofactor evidence="1">
        <name>Zn(2+)</name>
        <dbReference type="ChEBI" id="CHEBI:29105"/>
    </cofactor>
</comment>
<evidence type="ECO:0000256" key="11">
    <source>
        <dbReference type="ARBA" id="ARBA00023239"/>
    </source>
</evidence>
<comment type="similarity">
    <text evidence="2">Belongs to the FPG family.</text>
</comment>
<evidence type="ECO:0000256" key="9">
    <source>
        <dbReference type="ARBA" id="ARBA00023125"/>
    </source>
</evidence>
<dbReference type="Pfam" id="PF01149">
    <property type="entry name" value="Fapy_DNA_glyco"/>
    <property type="match status" value="1"/>
</dbReference>
<sequence>MPEGDTVWRTGVHLDEALTGRVLTETDFRVPAFATLDLSGRVVTGTLTRGKHLLTRIGDEHTLHTHLKMEGSWHLYSPDTRWRRPDHQARVVLRTAERVAVGFSLGITEVIPTSEEHTVVGHLGPDLLGDDWDEDEALRRLLARPERPVGEALLDQGNLAGIGNMYKCEICFLQGIHPLLPVGEVPDLPRVVRRSKAVLEANKHRAEQTTTGDLRKGRRMWVYRRERQPCLRCGTRIEVAELGGRVTHWCPRCQPAP</sequence>
<dbReference type="Proteomes" id="UP001183648">
    <property type="component" value="Unassembled WGS sequence"/>
</dbReference>
<gene>
    <name evidence="18" type="ORF">J2S63_000062</name>
</gene>
<dbReference type="InterPro" id="IPR000214">
    <property type="entry name" value="Znf_DNA_glyclase/AP_lyase"/>
</dbReference>
<dbReference type="Gene3D" id="1.10.8.50">
    <property type="match status" value="1"/>
</dbReference>
<dbReference type="Pfam" id="PF06831">
    <property type="entry name" value="H2TH"/>
    <property type="match status" value="1"/>
</dbReference>
<proteinExistence type="inferred from homology"/>